<dbReference type="PANTHER" id="PTHR30011:SF32">
    <property type="entry name" value="CONSERVED PROTEIN"/>
    <property type="match status" value="1"/>
</dbReference>
<dbReference type="RefSeq" id="WP_117361106.1">
    <property type="nucleotide sequence ID" value="NZ_QURH01000990.1"/>
</dbReference>
<dbReference type="InterPro" id="IPR011251">
    <property type="entry name" value="Luciferase-like_dom"/>
</dbReference>
<reference evidence="2 3" key="1">
    <citation type="submission" date="2018-08" db="EMBL/GenBank/DDBJ databases">
        <title>Actinomadura jelena sp. nov., a novel Actinomycete isolated from soil in Chad.</title>
        <authorList>
            <person name="Shi L."/>
        </authorList>
    </citation>
    <scope>NUCLEOTIDE SEQUENCE [LARGE SCALE GENOMIC DNA]</scope>
    <source>
        <strain evidence="2 3">NEAU-G17</strain>
    </source>
</reference>
<dbReference type="InterPro" id="IPR051260">
    <property type="entry name" value="Diverse_substr_monoxygenases"/>
</dbReference>
<dbReference type="InterPro" id="IPR036661">
    <property type="entry name" value="Luciferase-like_sf"/>
</dbReference>
<comment type="caution">
    <text evidence="2">The sequence shown here is derived from an EMBL/GenBank/DDBJ whole genome shotgun (WGS) entry which is preliminary data.</text>
</comment>
<dbReference type="Pfam" id="PF00296">
    <property type="entry name" value="Bac_luciferase"/>
    <property type="match status" value="1"/>
</dbReference>
<proteinExistence type="predicted"/>
<dbReference type="SUPFAM" id="SSF51679">
    <property type="entry name" value="Bacterial luciferase-like"/>
    <property type="match status" value="1"/>
</dbReference>
<feature type="domain" description="Luciferase-like" evidence="1">
    <location>
        <begin position="7"/>
        <end position="268"/>
    </location>
</feature>
<dbReference type="OrthoDB" id="5723200at2"/>
<protein>
    <submittedName>
        <fullName evidence="2">LLM class flavin-dependent oxidoreductase</fullName>
    </submittedName>
</protein>
<keyword evidence="3" id="KW-1185">Reference proteome</keyword>
<sequence length="301" mass="32362">MKIGIGLPIAVPGRPAREVKQWAEDGERLGFHSLGSIDRLVYDILDPLVSLGIAAAVTERVQLFTSVLNVGWRGNPILFAKQLATIDLISEGRLTAGLGIGAWPDDFTFSGAPQKGHGKLFDDTLTEMRRVWDGEVTSVSGPTPLPGKGRPKVLVGGLITAGYARAARFGDGWVAPTLSLDLLVNGVQGVTEAWATANRPGKPHILTGRYFCCGSEAVRLTDEYVAHYYGSKESPYYEPVRADSLDSDERLLKELIALSDAGVDDLVLYPASSSLDQVHLLAEALERVGAGRNPTFEFTTG</sequence>
<organism evidence="2 3">
    <name type="scientific">Actinomadura logoneensis</name>
    <dbReference type="NCBI Taxonomy" id="2293572"/>
    <lineage>
        <taxon>Bacteria</taxon>
        <taxon>Bacillati</taxon>
        <taxon>Actinomycetota</taxon>
        <taxon>Actinomycetes</taxon>
        <taxon>Streptosporangiales</taxon>
        <taxon>Thermomonosporaceae</taxon>
        <taxon>Actinomadura</taxon>
    </lineage>
</organism>
<dbReference type="EMBL" id="QURH01000990">
    <property type="protein sequence ID" value="RFU37257.1"/>
    <property type="molecule type" value="Genomic_DNA"/>
</dbReference>
<gene>
    <name evidence="2" type="ORF">DZF91_33800</name>
</gene>
<evidence type="ECO:0000259" key="1">
    <source>
        <dbReference type="Pfam" id="PF00296"/>
    </source>
</evidence>
<dbReference type="AlphaFoldDB" id="A0A372JB73"/>
<evidence type="ECO:0000313" key="2">
    <source>
        <dbReference type="EMBL" id="RFU37257.1"/>
    </source>
</evidence>
<dbReference type="Proteomes" id="UP000261811">
    <property type="component" value="Unassembled WGS sequence"/>
</dbReference>
<evidence type="ECO:0000313" key="3">
    <source>
        <dbReference type="Proteomes" id="UP000261811"/>
    </source>
</evidence>
<dbReference type="Gene3D" id="3.20.20.30">
    <property type="entry name" value="Luciferase-like domain"/>
    <property type="match status" value="1"/>
</dbReference>
<name>A0A372JB73_9ACTN</name>
<dbReference type="PANTHER" id="PTHR30011">
    <property type="entry name" value="ALKANESULFONATE MONOOXYGENASE-RELATED"/>
    <property type="match status" value="1"/>
</dbReference>
<accession>A0A372JB73</accession>
<dbReference type="GO" id="GO:0016705">
    <property type="term" value="F:oxidoreductase activity, acting on paired donors, with incorporation or reduction of molecular oxygen"/>
    <property type="evidence" value="ECO:0007669"/>
    <property type="project" value="InterPro"/>
</dbReference>